<evidence type="ECO:0000313" key="2">
    <source>
        <dbReference type="EMBL" id="NEV70121.1"/>
    </source>
</evidence>
<organism evidence="2">
    <name type="scientific">Lyngbya confervoides BDU141951</name>
    <dbReference type="NCBI Taxonomy" id="1574623"/>
    <lineage>
        <taxon>Bacteria</taxon>
        <taxon>Bacillati</taxon>
        <taxon>Cyanobacteriota</taxon>
        <taxon>Cyanophyceae</taxon>
        <taxon>Oscillatoriophycideae</taxon>
        <taxon>Oscillatoriales</taxon>
        <taxon>Microcoleaceae</taxon>
        <taxon>Lyngbya</taxon>
    </lineage>
</organism>
<dbReference type="InterPro" id="IPR011008">
    <property type="entry name" value="Dimeric_a/b-barrel"/>
</dbReference>
<evidence type="ECO:0008006" key="3">
    <source>
        <dbReference type="Google" id="ProtNLM"/>
    </source>
</evidence>
<evidence type="ECO:0000256" key="1">
    <source>
        <dbReference type="SAM" id="Phobius"/>
    </source>
</evidence>
<comment type="caution">
    <text evidence="2">The sequence shown here is derived from an EMBL/GenBank/DDBJ whole genome shotgun (WGS) entry which is preliminary data.</text>
</comment>
<feature type="transmembrane region" description="Helical" evidence="1">
    <location>
        <begin position="207"/>
        <end position="224"/>
    </location>
</feature>
<gene>
    <name evidence="2" type="ORF">QQ91_023800</name>
</gene>
<dbReference type="InterPro" id="IPR038762">
    <property type="entry name" value="ABM_predict"/>
</dbReference>
<keyword evidence="1" id="KW-0472">Membrane</keyword>
<reference evidence="2" key="1">
    <citation type="submission" date="2014-11" db="EMBL/GenBank/DDBJ databases">
        <authorList>
            <person name="Malar M.C."/>
            <person name="Sen D."/>
            <person name="Tripathy S."/>
        </authorList>
    </citation>
    <scope>NUCLEOTIDE SEQUENCE</scope>
    <source>
        <strain evidence="2">BDU141951</strain>
    </source>
</reference>
<dbReference type="AlphaFoldDB" id="A0A8T6QYD6"/>
<sequence>MSSTAKNHPDSHVFYSSLVVEHIVPNSAIAAFDRWQWELQRLASRQPGFIRLDQCPSLVCENDVVKRYTIIHFDSPENLQDWVDSKERKHLTEQGQKVFRAYRFKSFTTGLEGWFSRRASSGEKSHLGPPVWKQILAVVLGLYPLIMLRLAFWPESFLSNWSPAAVTLLATLATSSLLSIGVMPFITRMMSFWLYPAYRQSTFSVDLTGLGIICAGLLTMMLVFQEV</sequence>
<dbReference type="PANTHER" id="PTHR40057">
    <property type="entry name" value="SLR1162 PROTEIN"/>
    <property type="match status" value="1"/>
</dbReference>
<feature type="transmembrane region" description="Helical" evidence="1">
    <location>
        <begin position="135"/>
        <end position="152"/>
    </location>
</feature>
<protein>
    <recommendedName>
        <fullName evidence="3">Antibiotic biosynthesis monooxygenase</fullName>
    </recommendedName>
</protein>
<accession>A0A8T6QYD6</accession>
<keyword evidence="1" id="KW-1133">Transmembrane helix</keyword>
<reference evidence="2" key="3">
    <citation type="submission" date="2020-02" db="EMBL/GenBank/DDBJ databases">
        <authorList>
            <person name="Sarangi A.N."/>
            <person name="Ghosh S."/>
            <person name="Mukherjee M."/>
            <person name="Tripathy S."/>
        </authorList>
    </citation>
    <scope>NUCLEOTIDE SEQUENCE</scope>
    <source>
        <strain evidence="2">BDU141951</strain>
    </source>
</reference>
<dbReference type="Gene3D" id="3.30.70.100">
    <property type="match status" value="1"/>
</dbReference>
<dbReference type="EMBL" id="JTHE02000003">
    <property type="protein sequence ID" value="NEV70121.1"/>
    <property type="molecule type" value="Genomic_DNA"/>
</dbReference>
<name>A0A8T6QYD6_9CYAN</name>
<dbReference type="PANTHER" id="PTHR40057:SF1">
    <property type="entry name" value="SLR1162 PROTEIN"/>
    <property type="match status" value="1"/>
</dbReference>
<reference evidence="2" key="2">
    <citation type="journal article" date="2015" name="Genome Announc.">
        <title>Draft Genome Sequence of Filamentous Marine Cyanobacterium Lyngbya confervoides Strain BDU141951.</title>
        <authorList>
            <person name="Chandrababunaidu M.M."/>
            <person name="Sen D."/>
            <person name="Tripathy S."/>
        </authorList>
    </citation>
    <scope>NUCLEOTIDE SEQUENCE</scope>
    <source>
        <strain evidence="2">BDU141951</strain>
    </source>
</reference>
<feature type="transmembrane region" description="Helical" evidence="1">
    <location>
        <begin position="164"/>
        <end position="186"/>
    </location>
</feature>
<proteinExistence type="predicted"/>
<keyword evidence="1" id="KW-0812">Transmembrane</keyword>
<dbReference type="SUPFAM" id="SSF54909">
    <property type="entry name" value="Dimeric alpha+beta barrel"/>
    <property type="match status" value="1"/>
</dbReference>